<evidence type="ECO:0000313" key="2">
    <source>
        <dbReference type="EMBL" id="AFV87920.1"/>
    </source>
</evidence>
<proteinExistence type="predicted"/>
<keyword evidence="1" id="KW-0812">Transmembrane</keyword>
<dbReference type="EMBL" id="CP003493">
    <property type="protein sequence ID" value="AFV87920.1"/>
    <property type="molecule type" value="Genomic_DNA"/>
</dbReference>
<feature type="transmembrane region" description="Helical" evidence="1">
    <location>
        <begin position="21"/>
        <end position="39"/>
    </location>
</feature>
<keyword evidence="1" id="KW-1133">Transmembrane helix</keyword>
<dbReference type="AlphaFoldDB" id="K7SF62"/>
<dbReference type="HOGENOM" id="CLU_1244418_0_0_11"/>
<name>K7SF62_ACIA4</name>
<dbReference type="KEGG" id="pbo:PACID_00690"/>
<organism evidence="2 3">
    <name type="scientific">Acidipropionibacterium acidipropionici (strain ATCC 4875 / DSM 20272 / JCM 6432 / NBRC 12425 / NCIMB 8070 / 4)</name>
    <name type="common">Propionibacterium acidipropionici</name>
    <dbReference type="NCBI Taxonomy" id="1171373"/>
    <lineage>
        <taxon>Bacteria</taxon>
        <taxon>Bacillati</taxon>
        <taxon>Actinomycetota</taxon>
        <taxon>Actinomycetes</taxon>
        <taxon>Propionibacteriales</taxon>
        <taxon>Propionibacteriaceae</taxon>
        <taxon>Acidipropionibacterium</taxon>
    </lineage>
</organism>
<dbReference type="Proteomes" id="UP000000214">
    <property type="component" value="Chromosome"/>
</dbReference>
<dbReference type="GeneID" id="88086683"/>
<sequence length="191" mass="20498">MACIGALVGGYDDWVGNALEGAIVCGIAGALLGPVITASPRTSRKVLIIALAGILACTAGTANLLRNAGWWARSDALIEARLDPMASSHLANYRLCSRGASHTDLWTDYQSIVLRFDSRSTGDKRSMTRAVEKATRQGWTGSYESETTWTGRKPRIASLPGTYLNITIRDFTPPYSPGIDASCDLIIYIGT</sequence>
<gene>
    <name evidence="2" type="ordered locus">PACID_00690</name>
</gene>
<accession>K7SF62</accession>
<protein>
    <submittedName>
        <fullName evidence="2">Uncharacterized protein</fullName>
    </submittedName>
</protein>
<evidence type="ECO:0000256" key="1">
    <source>
        <dbReference type="SAM" id="Phobius"/>
    </source>
</evidence>
<reference evidence="2 3" key="1">
    <citation type="journal article" date="2012" name="BMC Genomics">
        <title>The genome sequence of Propionibacterium acidipropionici provides insights into its biotechnological and industrial potential.</title>
        <authorList>
            <person name="Parizzi L.P."/>
            <person name="Grassi M.C."/>
            <person name="Llerena L.A."/>
            <person name="Carazzolle M.F."/>
            <person name="Queiroz V.L."/>
            <person name="Lunardi I."/>
            <person name="Zeidler A.F."/>
            <person name="Teixeira P.J."/>
            <person name="Mieczkowski P."/>
            <person name="Rincones J."/>
            <person name="Pereira G.A."/>
        </authorList>
    </citation>
    <scope>NUCLEOTIDE SEQUENCE [LARGE SCALE GENOMIC DNA]</scope>
    <source>
        <strain evidence="3">ATCC 4875 / DSM 20272 / JCM 6432 / NBRC 12425 / NCIMB 8070</strain>
    </source>
</reference>
<dbReference type="STRING" id="1171373.PACID_00690"/>
<feature type="transmembrane region" description="Helical" evidence="1">
    <location>
        <begin position="46"/>
        <end position="65"/>
    </location>
</feature>
<evidence type="ECO:0000313" key="3">
    <source>
        <dbReference type="Proteomes" id="UP000000214"/>
    </source>
</evidence>
<keyword evidence="1" id="KW-0472">Membrane</keyword>
<dbReference type="RefSeq" id="WP_015068837.1">
    <property type="nucleotide sequence ID" value="NC_019395.1"/>
</dbReference>